<evidence type="ECO:0000256" key="9">
    <source>
        <dbReference type="ARBA" id="ARBA00023015"/>
    </source>
</evidence>
<proteinExistence type="predicted"/>
<dbReference type="CTD" id="41228"/>
<name>A0A6P3DQZ4_BOMIM</name>
<dbReference type="AlphaFoldDB" id="A0A6P3DQZ4"/>
<dbReference type="InterPro" id="IPR029063">
    <property type="entry name" value="SAM-dependent_MTases_sf"/>
</dbReference>
<evidence type="ECO:0000256" key="2">
    <source>
        <dbReference type="ARBA" id="ARBA00018369"/>
    </source>
</evidence>
<protein>
    <recommendedName>
        <fullName evidence="2">Dimethyladenosine transferase 2, mitochondrial</fullName>
    </recommendedName>
    <alternativeName>
        <fullName evidence="12">Mitochondrial 12S rRNA dimethylase 2</fullName>
    </alternativeName>
    <alternativeName>
        <fullName evidence="13">Mitochondrial transcription factor B2</fullName>
    </alternativeName>
    <alternativeName>
        <fullName evidence="14">S-adenosylmethionine-6-N', N'-adenosyl(rRNA) dimethyltransferase 2</fullName>
    </alternativeName>
</protein>
<evidence type="ECO:0000256" key="8">
    <source>
        <dbReference type="ARBA" id="ARBA00022946"/>
    </source>
</evidence>
<evidence type="ECO:0000256" key="5">
    <source>
        <dbReference type="ARBA" id="ARBA00022679"/>
    </source>
</evidence>
<keyword evidence="4" id="KW-0489">Methyltransferase</keyword>
<keyword evidence="6" id="KW-0949">S-adenosyl-L-methionine</keyword>
<sequence>MKTMLYHKLITLSISRIVQVRKLHNDVTHFLTRKRKYKDNSNYLHTKNDKITEIPAPLFKYLNDMNPIFREKVIKNYLSRNTNRVDPYLINDNVSNEFSTLIKDDLLENMCYVIELNPGYGLLTRRLLEAGVSFMHLYESHDAFYQELQSLKAIFPNRVKITKVNLLKISKMLNLDKSSSASHTPNMDLCELYNNVPRREWEDKSCMQIIGTVTKPLFIRHLLLSVIFQTGFMMHGRAIFYLAVSPSIWNIFRCCNKGNLVPQVICKILFNITMFGTLDRKGFLPWQQISKLKTSKSESEDYNQLLFVVKLEPNPNLLSLFGGREHLIYFWHFVRHYLYKPSLAIIPTLERVIPGFGERLLKKDYNIFTQFGELNIDQIIDLYMEFRSCPEFNESSFLPSGNDIRRIYDPYMGPE</sequence>
<evidence type="ECO:0000256" key="1">
    <source>
        <dbReference type="ARBA" id="ARBA00004173"/>
    </source>
</evidence>
<dbReference type="Gene3D" id="3.40.50.150">
    <property type="entry name" value="Vaccinia Virus protein VP39"/>
    <property type="match status" value="1"/>
</dbReference>
<keyword evidence="9" id="KW-0805">Transcription regulation</keyword>
<dbReference type="Proteomes" id="UP000515180">
    <property type="component" value="Unplaced"/>
</dbReference>
<dbReference type="GO" id="GO:0003723">
    <property type="term" value="F:RNA binding"/>
    <property type="evidence" value="ECO:0007669"/>
    <property type="project" value="UniProtKB-KW"/>
</dbReference>
<dbReference type="RefSeq" id="XP_003489229.3">
    <property type="nucleotide sequence ID" value="XM_003489181.4"/>
</dbReference>
<evidence type="ECO:0000256" key="6">
    <source>
        <dbReference type="ARBA" id="ARBA00022691"/>
    </source>
</evidence>
<evidence type="ECO:0000256" key="3">
    <source>
        <dbReference type="ARBA" id="ARBA00022552"/>
    </source>
</evidence>
<keyword evidence="15" id="KW-1185">Reference proteome</keyword>
<dbReference type="PANTHER" id="PTHR11727">
    <property type="entry name" value="DIMETHYLADENOSINE TRANSFERASE"/>
    <property type="match status" value="1"/>
</dbReference>
<evidence type="ECO:0000256" key="11">
    <source>
        <dbReference type="ARBA" id="ARBA00023163"/>
    </source>
</evidence>
<dbReference type="KEGG" id="bim:100748816"/>
<evidence type="ECO:0000256" key="14">
    <source>
        <dbReference type="ARBA" id="ARBA00032796"/>
    </source>
</evidence>
<evidence type="ECO:0000256" key="7">
    <source>
        <dbReference type="ARBA" id="ARBA00022884"/>
    </source>
</evidence>
<dbReference type="SUPFAM" id="SSF53335">
    <property type="entry name" value="S-adenosyl-L-methionine-dependent methyltransferases"/>
    <property type="match status" value="1"/>
</dbReference>
<dbReference type="InterPro" id="IPR001737">
    <property type="entry name" value="KsgA/Erm"/>
</dbReference>
<evidence type="ECO:0000256" key="10">
    <source>
        <dbReference type="ARBA" id="ARBA00023128"/>
    </source>
</evidence>
<evidence type="ECO:0000256" key="13">
    <source>
        <dbReference type="ARBA" id="ARBA00031609"/>
    </source>
</evidence>
<evidence type="ECO:0000313" key="15">
    <source>
        <dbReference type="Proteomes" id="UP000515180"/>
    </source>
</evidence>
<keyword evidence="3" id="KW-0698">rRNA processing</keyword>
<keyword evidence="5 16" id="KW-0808">Transferase</keyword>
<dbReference type="GO" id="GO:0005759">
    <property type="term" value="C:mitochondrial matrix"/>
    <property type="evidence" value="ECO:0007669"/>
    <property type="project" value="TreeGrafter"/>
</dbReference>
<gene>
    <name evidence="16" type="primary">LOC100748816</name>
</gene>
<reference evidence="16" key="1">
    <citation type="submission" date="2025-08" db="UniProtKB">
        <authorList>
            <consortium name="RefSeq"/>
        </authorList>
    </citation>
    <scope>IDENTIFICATION</scope>
</reference>
<keyword evidence="8" id="KW-0809">Transit peptide</keyword>
<evidence type="ECO:0000256" key="4">
    <source>
        <dbReference type="ARBA" id="ARBA00022603"/>
    </source>
</evidence>
<dbReference type="PANTHER" id="PTHR11727:SF13">
    <property type="entry name" value="DIMETHYLADENOSINE TRANSFERASE 2, MITOCHONDRIAL"/>
    <property type="match status" value="1"/>
</dbReference>
<comment type="subcellular location">
    <subcellularLocation>
        <location evidence="1">Mitochondrion</location>
    </subcellularLocation>
</comment>
<evidence type="ECO:0000256" key="12">
    <source>
        <dbReference type="ARBA" id="ARBA00029708"/>
    </source>
</evidence>
<organism evidence="15 16">
    <name type="scientific">Bombus impatiens</name>
    <name type="common">Bumblebee</name>
    <dbReference type="NCBI Taxonomy" id="132113"/>
    <lineage>
        <taxon>Eukaryota</taxon>
        <taxon>Metazoa</taxon>
        <taxon>Ecdysozoa</taxon>
        <taxon>Arthropoda</taxon>
        <taxon>Hexapoda</taxon>
        <taxon>Insecta</taxon>
        <taxon>Pterygota</taxon>
        <taxon>Neoptera</taxon>
        <taxon>Endopterygota</taxon>
        <taxon>Hymenoptera</taxon>
        <taxon>Apocrita</taxon>
        <taxon>Aculeata</taxon>
        <taxon>Apoidea</taxon>
        <taxon>Anthophila</taxon>
        <taxon>Apidae</taxon>
        <taxon>Bombus</taxon>
        <taxon>Pyrobombus</taxon>
    </lineage>
</organism>
<accession>A0A6P3DQZ4</accession>
<dbReference type="OrthoDB" id="9895503at2759"/>
<evidence type="ECO:0000313" key="16">
    <source>
        <dbReference type="RefSeq" id="XP_003489229.3"/>
    </source>
</evidence>
<dbReference type="GeneID" id="100748816"/>
<keyword evidence="10" id="KW-0496">Mitochondrion</keyword>
<keyword evidence="7" id="KW-0694">RNA-binding</keyword>
<dbReference type="GO" id="GO:0000179">
    <property type="term" value="F:rRNA (adenine-N6,N6-)-dimethyltransferase activity"/>
    <property type="evidence" value="ECO:0007669"/>
    <property type="project" value="TreeGrafter"/>
</dbReference>
<dbReference type="GO" id="GO:0034246">
    <property type="term" value="F:mitochondrial transcription factor activity"/>
    <property type="evidence" value="ECO:0007669"/>
    <property type="project" value="TreeGrafter"/>
</dbReference>
<dbReference type="GO" id="GO:0006391">
    <property type="term" value="P:transcription initiation at mitochondrial promoter"/>
    <property type="evidence" value="ECO:0007669"/>
    <property type="project" value="TreeGrafter"/>
</dbReference>
<keyword evidence="11" id="KW-0804">Transcription</keyword>